<name>A0A256LIG5_9LACO</name>
<feature type="transmembrane region" description="Helical" evidence="1">
    <location>
        <begin position="12"/>
        <end position="30"/>
    </location>
</feature>
<evidence type="ECO:0000313" key="5">
    <source>
        <dbReference type="Proteomes" id="UP000216316"/>
    </source>
</evidence>
<dbReference type="AlphaFoldDB" id="A0A256LIG5"/>
<dbReference type="EMBL" id="NGNX01000003">
    <property type="protein sequence ID" value="OYR93238.1"/>
    <property type="molecule type" value="Genomic_DNA"/>
</dbReference>
<keyword evidence="5" id="KW-1185">Reference proteome</keyword>
<evidence type="ECO:0000313" key="2">
    <source>
        <dbReference type="EMBL" id="OYR89022.1"/>
    </source>
</evidence>
<comment type="caution">
    <text evidence="3">The sequence shown here is derived from an EMBL/GenBank/DDBJ whole genome shotgun (WGS) entry which is preliminary data.</text>
</comment>
<reference evidence="2" key="2">
    <citation type="submission" date="2017-05" db="EMBL/GenBank/DDBJ databases">
        <authorList>
            <person name="Lin X.B."/>
            <person name="Stothard P."/>
            <person name="Tasseva G."/>
            <person name="Walter J."/>
        </authorList>
    </citation>
    <scope>NUCLEOTIDE SEQUENCE</scope>
    <source>
        <strain evidence="2">609u</strain>
    </source>
</reference>
<protein>
    <submittedName>
        <fullName evidence="3">Uncharacterized protein</fullName>
    </submittedName>
</protein>
<evidence type="ECO:0000256" key="1">
    <source>
        <dbReference type="SAM" id="Phobius"/>
    </source>
</evidence>
<dbReference type="EMBL" id="NGNV01000002">
    <property type="protein sequence ID" value="OYR89022.1"/>
    <property type="molecule type" value="Genomic_DNA"/>
</dbReference>
<reference evidence="4 5" key="3">
    <citation type="submission" date="2017-09" db="EMBL/GenBank/DDBJ databases">
        <title>Tripartite evolution among Lactobacillus johnsonii, Lactobacillus taiwanensis, Lactobacillus reuteri and their rodent host.</title>
        <authorList>
            <person name="Wang T."/>
            <person name="Knowles S."/>
            <person name="Cheng C."/>
        </authorList>
    </citation>
    <scope>NUCLEOTIDE SEQUENCE [LARGE SCALE GENOMIC DNA]</scope>
    <source>
        <strain evidence="3 4">609q</strain>
        <strain evidence="2 5">609u</strain>
    </source>
</reference>
<organism evidence="3 4">
    <name type="scientific">Lactobacillus taiwanensis</name>
    <dbReference type="NCBI Taxonomy" id="508451"/>
    <lineage>
        <taxon>Bacteria</taxon>
        <taxon>Bacillati</taxon>
        <taxon>Bacillota</taxon>
        <taxon>Bacilli</taxon>
        <taxon>Lactobacillales</taxon>
        <taxon>Lactobacillaceae</taxon>
        <taxon>Lactobacillus</taxon>
    </lineage>
</organism>
<keyword evidence="1" id="KW-1133">Transmembrane helix</keyword>
<accession>A0A256LIG5</accession>
<sequence length="211" mass="23426">MNSESNNLKVTRITLIVIAILGVILVFLKVPKTNELNGVKSQITATNTEIQDAKASAKSASPLNNNSNFNLVEAEGNVQDKVNKGIKMGLGGLKNTKDYNAHKEEIASLVGQNLANKMYKMNGYPNYVYDLPKGKSFKFILSKNTIVYTAFEKVTNIHNAKVLAIVKYQVTDGNSSKVQYDRLCLAELRYDLTNQKVIDGQLTQFYQGINQ</sequence>
<dbReference type="Proteomes" id="UP000216316">
    <property type="component" value="Unassembled WGS sequence"/>
</dbReference>
<evidence type="ECO:0000313" key="4">
    <source>
        <dbReference type="Proteomes" id="UP000215828"/>
    </source>
</evidence>
<keyword evidence="1" id="KW-0812">Transmembrane</keyword>
<gene>
    <name evidence="2" type="ORF">CBF53_00615</name>
    <name evidence="3" type="ORF">CBF70_01200</name>
</gene>
<reference evidence="3 4" key="1">
    <citation type="submission" date="2017-04" db="EMBL/GenBank/DDBJ databases">
        <authorList>
            <person name="Afonso C.L."/>
            <person name="Miller P.J."/>
            <person name="Scott M.A."/>
            <person name="Spackman E."/>
            <person name="Goraichik I."/>
            <person name="Dimitrov K.M."/>
            <person name="Suarez D.L."/>
            <person name="Swayne D.E."/>
        </authorList>
    </citation>
    <scope>NUCLEOTIDE SEQUENCE [LARGE SCALE GENOMIC DNA]</scope>
    <source>
        <strain evidence="3 4">609q</strain>
    </source>
</reference>
<dbReference type="RefSeq" id="WP_094496874.1">
    <property type="nucleotide sequence ID" value="NZ_CAOYOX010000019.1"/>
</dbReference>
<keyword evidence="1" id="KW-0472">Membrane</keyword>
<proteinExistence type="predicted"/>
<evidence type="ECO:0000313" key="3">
    <source>
        <dbReference type="EMBL" id="OYR93238.1"/>
    </source>
</evidence>
<dbReference type="Proteomes" id="UP000215828">
    <property type="component" value="Unassembled WGS sequence"/>
</dbReference>